<organism evidence="1 2">
    <name type="scientific">Halolamina salina</name>
    <dbReference type="NCBI Taxonomy" id="1220023"/>
    <lineage>
        <taxon>Archaea</taxon>
        <taxon>Methanobacteriati</taxon>
        <taxon>Methanobacteriota</taxon>
        <taxon>Stenosarchaea group</taxon>
        <taxon>Halobacteria</taxon>
        <taxon>Halobacteriales</taxon>
        <taxon>Haloferacaceae</taxon>
    </lineage>
</organism>
<dbReference type="RefSeq" id="WP_379818638.1">
    <property type="nucleotide sequence ID" value="NZ_JBHUDH010000121.1"/>
</dbReference>
<accession>A0ABD6B8E5</accession>
<evidence type="ECO:0000313" key="2">
    <source>
        <dbReference type="Proteomes" id="UP001597111"/>
    </source>
</evidence>
<sequence length="251" mass="26757">MTENEPTPEEIMAEASFTIREPPKVLVPVEVLEGESLSVPLVEFLAPTEVVLLGYHVLPEQTPTEQASMQFEDRAHAAIDEIAAAFREAGREVETRVAFTHDRDATVDRVASETDATAVLLPNPVGAVEDVIVPVRGAVDVDRLADLVATLLAGREGSVTLWGIDTGGEFDADAAVTRARETLADRGLATDRVRTEFTESDTPVRAVVDRSAEFDVIVMGEGGPGVLTSLFGGDAERIAEGAVAPVLVVRD</sequence>
<name>A0ABD6B8E5_9EURY</name>
<keyword evidence="2" id="KW-1185">Reference proteome</keyword>
<dbReference type="Gene3D" id="3.40.50.12370">
    <property type="match status" value="1"/>
</dbReference>
<dbReference type="AlphaFoldDB" id="A0ABD6B8E5"/>
<dbReference type="Proteomes" id="UP001597111">
    <property type="component" value="Unassembled WGS sequence"/>
</dbReference>
<dbReference type="PRINTS" id="PR01438">
    <property type="entry name" value="UNVRSLSTRESS"/>
</dbReference>
<dbReference type="EMBL" id="JBHUDH010000121">
    <property type="protein sequence ID" value="MFD1526801.1"/>
    <property type="molecule type" value="Genomic_DNA"/>
</dbReference>
<reference evidence="1 2" key="1">
    <citation type="journal article" date="2019" name="Int. J. Syst. Evol. Microbiol.">
        <title>The Global Catalogue of Microorganisms (GCM) 10K type strain sequencing project: providing services to taxonomists for standard genome sequencing and annotation.</title>
        <authorList>
            <consortium name="The Broad Institute Genomics Platform"/>
            <consortium name="The Broad Institute Genome Sequencing Center for Infectious Disease"/>
            <person name="Wu L."/>
            <person name="Ma J."/>
        </authorList>
    </citation>
    <scope>NUCLEOTIDE SEQUENCE [LARGE SCALE GENOMIC DNA]</scope>
    <source>
        <strain evidence="1 2">CGMCC 1.12285</strain>
    </source>
</reference>
<protein>
    <submittedName>
        <fullName evidence="1">Universal stress protein</fullName>
    </submittedName>
</protein>
<proteinExistence type="predicted"/>
<dbReference type="SUPFAM" id="SSF52402">
    <property type="entry name" value="Adenine nucleotide alpha hydrolases-like"/>
    <property type="match status" value="1"/>
</dbReference>
<evidence type="ECO:0000313" key="1">
    <source>
        <dbReference type="EMBL" id="MFD1526801.1"/>
    </source>
</evidence>
<dbReference type="InterPro" id="IPR006015">
    <property type="entry name" value="Universal_stress_UspA"/>
</dbReference>
<comment type="caution">
    <text evidence="1">The sequence shown here is derived from an EMBL/GenBank/DDBJ whole genome shotgun (WGS) entry which is preliminary data.</text>
</comment>
<gene>
    <name evidence="1" type="ORF">ACFR9S_10915</name>
</gene>